<reference evidence="4" key="1">
    <citation type="submission" date="2024-06" db="EMBL/GenBank/DDBJ databases">
        <authorList>
            <person name="Ryan C."/>
        </authorList>
    </citation>
    <scope>NUCLEOTIDE SEQUENCE [LARGE SCALE GENOMIC DNA]</scope>
</reference>
<dbReference type="EMBL" id="OZ075141">
    <property type="protein sequence ID" value="CAL5030001.1"/>
    <property type="molecule type" value="Genomic_DNA"/>
</dbReference>
<sequence>MSTTEAAIRRAGAAVAGAAASALMRVPAPEAHEHVVLALHALFLFGCAAVQLAPAHRAAACLARRAAEEAARGIALGASAAGLRWVGFGCVLLYAIYVAGDDVRAEAEASSVDKVKDLLLFLVFLTAVWAVYLSMVTGRGVPQPRPEEEDDELRGGEVDAMAPRPARVLVD</sequence>
<evidence type="ECO:0000313" key="3">
    <source>
        <dbReference type="EMBL" id="CAL5030001.1"/>
    </source>
</evidence>
<gene>
    <name evidence="3" type="ORF">URODEC1_LOCUS80703</name>
</gene>
<keyword evidence="4" id="KW-1185">Reference proteome</keyword>
<keyword evidence="2" id="KW-0472">Membrane</keyword>
<keyword evidence="2" id="KW-0812">Transmembrane</keyword>
<protein>
    <submittedName>
        <fullName evidence="3">Uncharacterized protein</fullName>
    </submittedName>
</protein>
<name>A0ABC9D211_9POAL</name>
<evidence type="ECO:0000313" key="4">
    <source>
        <dbReference type="Proteomes" id="UP001497457"/>
    </source>
</evidence>
<feature type="transmembrane region" description="Helical" evidence="2">
    <location>
        <begin position="35"/>
        <end position="53"/>
    </location>
</feature>
<evidence type="ECO:0000256" key="2">
    <source>
        <dbReference type="SAM" id="Phobius"/>
    </source>
</evidence>
<evidence type="ECO:0000256" key="1">
    <source>
        <dbReference type="SAM" id="MobiDB-lite"/>
    </source>
</evidence>
<feature type="region of interest" description="Disordered" evidence="1">
    <location>
        <begin position="140"/>
        <end position="171"/>
    </location>
</feature>
<dbReference type="AlphaFoldDB" id="A0ABC9D211"/>
<organism evidence="3 4">
    <name type="scientific">Urochloa decumbens</name>
    <dbReference type="NCBI Taxonomy" id="240449"/>
    <lineage>
        <taxon>Eukaryota</taxon>
        <taxon>Viridiplantae</taxon>
        <taxon>Streptophyta</taxon>
        <taxon>Embryophyta</taxon>
        <taxon>Tracheophyta</taxon>
        <taxon>Spermatophyta</taxon>
        <taxon>Magnoliopsida</taxon>
        <taxon>Liliopsida</taxon>
        <taxon>Poales</taxon>
        <taxon>Poaceae</taxon>
        <taxon>PACMAD clade</taxon>
        <taxon>Panicoideae</taxon>
        <taxon>Panicodae</taxon>
        <taxon>Paniceae</taxon>
        <taxon>Melinidinae</taxon>
        <taxon>Urochloa</taxon>
    </lineage>
</organism>
<dbReference type="Proteomes" id="UP001497457">
    <property type="component" value="Chromosome 31b"/>
</dbReference>
<proteinExistence type="predicted"/>
<reference evidence="3 4" key="2">
    <citation type="submission" date="2024-10" db="EMBL/GenBank/DDBJ databases">
        <authorList>
            <person name="Ryan C."/>
        </authorList>
    </citation>
    <scope>NUCLEOTIDE SEQUENCE [LARGE SCALE GENOMIC DNA]</scope>
</reference>
<keyword evidence="2" id="KW-1133">Transmembrane helix</keyword>
<feature type="transmembrane region" description="Helical" evidence="2">
    <location>
        <begin position="118"/>
        <end position="136"/>
    </location>
</feature>
<feature type="transmembrane region" description="Helical" evidence="2">
    <location>
        <begin position="74"/>
        <end position="98"/>
    </location>
</feature>
<accession>A0ABC9D211</accession>